<feature type="transmembrane region" description="Helical" evidence="1">
    <location>
        <begin position="573"/>
        <end position="592"/>
    </location>
</feature>
<dbReference type="PANTHER" id="PTHR38644:SF1">
    <property type="entry name" value="EXPRESSED PROTEIN"/>
    <property type="match status" value="1"/>
</dbReference>
<dbReference type="AlphaFoldDB" id="A0A1J8QAX3"/>
<feature type="transmembrane region" description="Helical" evidence="1">
    <location>
        <begin position="540"/>
        <end position="561"/>
    </location>
</feature>
<keyword evidence="1" id="KW-0472">Membrane</keyword>
<proteinExistence type="predicted"/>
<comment type="caution">
    <text evidence="3">The sequence shown here is derived from an EMBL/GenBank/DDBJ whole genome shotgun (WGS) entry which is preliminary data.</text>
</comment>
<dbReference type="Pfam" id="PF23868">
    <property type="entry name" value="Mmc1_C"/>
    <property type="match status" value="1"/>
</dbReference>
<keyword evidence="4" id="KW-1185">Reference proteome</keyword>
<dbReference type="Proteomes" id="UP000183567">
    <property type="component" value="Unassembled WGS sequence"/>
</dbReference>
<feature type="domain" description="Mmc1 C-terminal" evidence="2">
    <location>
        <begin position="419"/>
        <end position="604"/>
    </location>
</feature>
<keyword evidence="1" id="KW-0812">Transmembrane</keyword>
<dbReference type="InterPro" id="IPR056196">
    <property type="entry name" value="Mmc1_C"/>
</dbReference>
<dbReference type="STRING" id="180088.A0A1J8QAX3"/>
<protein>
    <recommendedName>
        <fullName evidence="2">Mmc1 C-terminal domain-containing protein</fullName>
    </recommendedName>
</protein>
<evidence type="ECO:0000313" key="3">
    <source>
        <dbReference type="EMBL" id="OJA17807.1"/>
    </source>
</evidence>
<dbReference type="PANTHER" id="PTHR38644">
    <property type="entry name" value="EXPRESSED PROTEIN"/>
    <property type="match status" value="1"/>
</dbReference>
<keyword evidence="1" id="KW-1133">Transmembrane helix</keyword>
<name>A0A1J8QAX3_9AGAM</name>
<accession>A0A1J8QAX3</accession>
<evidence type="ECO:0000256" key="1">
    <source>
        <dbReference type="SAM" id="Phobius"/>
    </source>
</evidence>
<organism evidence="3 4">
    <name type="scientific">Rhizopogon vesiculosus</name>
    <dbReference type="NCBI Taxonomy" id="180088"/>
    <lineage>
        <taxon>Eukaryota</taxon>
        <taxon>Fungi</taxon>
        <taxon>Dikarya</taxon>
        <taxon>Basidiomycota</taxon>
        <taxon>Agaricomycotina</taxon>
        <taxon>Agaricomycetes</taxon>
        <taxon>Agaricomycetidae</taxon>
        <taxon>Boletales</taxon>
        <taxon>Suillineae</taxon>
        <taxon>Rhizopogonaceae</taxon>
        <taxon>Rhizopogon</taxon>
    </lineage>
</organism>
<evidence type="ECO:0000259" key="2">
    <source>
        <dbReference type="Pfam" id="PF23868"/>
    </source>
</evidence>
<gene>
    <name evidence="3" type="ORF">AZE42_08399</name>
</gene>
<dbReference type="OrthoDB" id="5319015at2759"/>
<sequence length="674" mass="73084">MSSCLVTRHHVLRTFVSPRDLSFSSEASVVHDAWCTGKASKLFVNGRRRCFRAYSSNEASKDSFTKDASSRRHKVSALLHRISSFLPRALSASTNDGGIQSSQLWHELLSDIDAALSSSSGSDAYQSARVVVCGTDQWAGSQELITALLENPFTSDEDYSDILRNRWKNQSAYLTIDHGPSTSLVNGALTIPSSWLQQYPLPIQVTEIASLSSQATLQKTLLEGDALVLICNPLTTPLATLISKAGYILQRSKTILLLTASGASKHVLEHVKKELAAAGCQPGKVLAVDPVRALDAISALKSNTSSPSAIQMYQNDFTGSRISILSEVLGEMLGSKNSGHVSLLDIRIQTALMQMRSALCASARSVNQARATIDRVFTGTSELQSQVEEVRAKTDEVLAESGVNQALLRSSKEMKTLLDSLTWPKMIWRVDEIDTLVGSALERHWCRELESQLILQTGRLASIQTSLTSSTFSLLAKLASPSSPSFPTFHSPILDNHLRQLAHSPSFALTPDTLIQPIQTRRSQLARHTTMRLHRDAQNAVLGAFGGMFGGAGVGWWLAFGESALSLGAGSEAGTALGAGALVAVASIRWAVGKWERSKRRWVDDANRVGEGLKRDLKVALQQVIEKNVAAVPIAAYQGLRELAAKQEEEVDLVRSDLISMQADLEALETARSS</sequence>
<reference evidence="3 4" key="1">
    <citation type="submission" date="2016-03" db="EMBL/GenBank/DDBJ databases">
        <title>Comparative genomics of the ectomycorrhizal sister species Rhizopogon vinicolor and Rhizopogon vesiculosus (Basidiomycota: Boletales) reveals a divergence of the mating type B locus.</title>
        <authorList>
            <person name="Mujic A.B."/>
            <person name="Kuo A."/>
            <person name="Tritt A."/>
            <person name="Lipzen A."/>
            <person name="Chen C."/>
            <person name="Johnson J."/>
            <person name="Sharma A."/>
            <person name="Barry K."/>
            <person name="Grigoriev I.V."/>
            <person name="Spatafora J.W."/>
        </authorList>
    </citation>
    <scope>NUCLEOTIDE SEQUENCE [LARGE SCALE GENOMIC DNA]</scope>
    <source>
        <strain evidence="3 4">AM-OR11-056</strain>
    </source>
</reference>
<evidence type="ECO:0000313" key="4">
    <source>
        <dbReference type="Proteomes" id="UP000183567"/>
    </source>
</evidence>
<dbReference type="EMBL" id="LVVM01001803">
    <property type="protein sequence ID" value="OJA17807.1"/>
    <property type="molecule type" value="Genomic_DNA"/>
</dbReference>